<accession>A0A2M7V420</accession>
<proteinExistence type="predicted"/>
<evidence type="ECO:0000313" key="2">
    <source>
        <dbReference type="EMBL" id="PIZ93258.1"/>
    </source>
</evidence>
<name>A0A2M7V420_9BACT</name>
<dbReference type="EMBL" id="PFPI01000032">
    <property type="protein sequence ID" value="PIZ93258.1"/>
    <property type="molecule type" value="Genomic_DNA"/>
</dbReference>
<feature type="transmembrane region" description="Helical" evidence="1">
    <location>
        <begin position="6"/>
        <end position="22"/>
    </location>
</feature>
<dbReference type="AlphaFoldDB" id="A0A2M7V420"/>
<reference evidence="3" key="1">
    <citation type="submission" date="2017-09" db="EMBL/GenBank/DDBJ databases">
        <title>Depth-based differentiation of microbial function through sediment-hosted aquifers and enrichment of novel symbionts in the deep terrestrial subsurface.</title>
        <authorList>
            <person name="Probst A.J."/>
            <person name="Ladd B."/>
            <person name="Jarett J.K."/>
            <person name="Geller-Mcgrath D.E."/>
            <person name="Sieber C.M.K."/>
            <person name="Emerson J.B."/>
            <person name="Anantharaman K."/>
            <person name="Thomas B.C."/>
            <person name="Malmstrom R."/>
            <person name="Stieglmeier M."/>
            <person name="Klingl A."/>
            <person name="Woyke T."/>
            <person name="Ryan C.M."/>
            <person name="Banfield J.F."/>
        </authorList>
    </citation>
    <scope>NUCLEOTIDE SEQUENCE [LARGE SCALE GENOMIC DNA]</scope>
</reference>
<feature type="transmembrane region" description="Helical" evidence="1">
    <location>
        <begin position="67"/>
        <end position="88"/>
    </location>
</feature>
<protein>
    <submittedName>
        <fullName evidence="2">Uncharacterized protein</fullName>
    </submittedName>
</protein>
<keyword evidence="1" id="KW-0812">Transmembrane</keyword>
<evidence type="ECO:0000256" key="1">
    <source>
        <dbReference type="SAM" id="Phobius"/>
    </source>
</evidence>
<feature type="transmembrane region" description="Helical" evidence="1">
    <location>
        <begin position="34"/>
        <end position="55"/>
    </location>
</feature>
<feature type="transmembrane region" description="Helical" evidence="1">
    <location>
        <begin position="100"/>
        <end position="123"/>
    </location>
</feature>
<keyword evidence="1" id="KW-1133">Transmembrane helix</keyword>
<evidence type="ECO:0000313" key="3">
    <source>
        <dbReference type="Proteomes" id="UP000230078"/>
    </source>
</evidence>
<dbReference type="Proteomes" id="UP000230078">
    <property type="component" value="Unassembled WGS sequence"/>
</dbReference>
<gene>
    <name evidence="2" type="ORF">COX83_02510</name>
</gene>
<sequence>MNFPRALAFAVVLYVVGAMLLLSTGYRINTEPSLFSYSVLWVLMIPAIFVFAKWYFHPVSPTAKAGFLLGLTTLVVGFLLDTCVVLLLGSDMTLTSFYTIIYADWKFILFAVEILLLTTYAGYEFDSTYTAVQ</sequence>
<organism evidence="2 3">
    <name type="scientific">Candidatus Magasanikbacteria bacterium CG_4_10_14_0_2_um_filter_41_31</name>
    <dbReference type="NCBI Taxonomy" id="1974639"/>
    <lineage>
        <taxon>Bacteria</taxon>
        <taxon>Candidatus Magasanikiibacteriota</taxon>
    </lineage>
</organism>
<keyword evidence="1" id="KW-0472">Membrane</keyword>
<comment type="caution">
    <text evidence="2">The sequence shown here is derived from an EMBL/GenBank/DDBJ whole genome shotgun (WGS) entry which is preliminary data.</text>
</comment>